<dbReference type="InterPro" id="IPR001789">
    <property type="entry name" value="Sig_transdc_resp-reg_receiver"/>
</dbReference>
<dbReference type="Gene3D" id="3.40.50.2300">
    <property type="match status" value="1"/>
</dbReference>
<dbReference type="InterPro" id="IPR011006">
    <property type="entry name" value="CheY-like_superfamily"/>
</dbReference>
<evidence type="ECO:0000313" key="5">
    <source>
        <dbReference type="Proteomes" id="UP001615550"/>
    </source>
</evidence>
<evidence type="ECO:0000256" key="2">
    <source>
        <dbReference type="PROSITE-ProRule" id="PRU00169"/>
    </source>
</evidence>
<dbReference type="Pfam" id="PF00072">
    <property type="entry name" value="Response_reg"/>
    <property type="match status" value="1"/>
</dbReference>
<protein>
    <submittedName>
        <fullName evidence="4">PleD family two-component system response regulator</fullName>
    </submittedName>
</protein>
<reference evidence="4 5" key="1">
    <citation type="submission" date="2024-08" db="EMBL/GenBank/DDBJ databases">
        <title>Draft Genome Sequence of Legionella lytica strain DSB2004, Isolated From a Fire Sprinkler System.</title>
        <authorList>
            <person name="Everhart A.D."/>
            <person name="Kidane D.T."/>
            <person name="Farone A.L."/>
            <person name="Farone M.B."/>
        </authorList>
    </citation>
    <scope>NUCLEOTIDE SEQUENCE [LARGE SCALE GENOMIC DNA]</scope>
    <source>
        <strain evidence="4 5">DSB2004</strain>
    </source>
</reference>
<keyword evidence="1 2" id="KW-0597">Phosphoprotein</keyword>
<keyword evidence="5" id="KW-1185">Reference proteome</keyword>
<accession>A0ABW8D308</accession>
<comment type="caution">
    <text evidence="4">The sequence shown here is derived from an EMBL/GenBank/DDBJ whole genome shotgun (WGS) entry which is preliminary data.</text>
</comment>
<dbReference type="PANTHER" id="PTHR44591">
    <property type="entry name" value="STRESS RESPONSE REGULATOR PROTEIN 1"/>
    <property type="match status" value="1"/>
</dbReference>
<sequence>MKVIVLVEDDPSIQDAMQLIFQEPEYKLLLCGKAEEVFAENMLVPDVYLIDKQLSGFDGLELCRILKMNARTQAIPVIILSASPNIKELALEIGANDVLEKPFKIQSLKEKIALI</sequence>
<dbReference type="EMBL" id="JBGORX010000001">
    <property type="protein sequence ID" value="MFJ1267072.1"/>
    <property type="molecule type" value="Genomic_DNA"/>
</dbReference>
<feature type="domain" description="Response regulatory" evidence="3">
    <location>
        <begin position="3"/>
        <end position="115"/>
    </location>
</feature>
<dbReference type="PANTHER" id="PTHR44591:SF3">
    <property type="entry name" value="RESPONSE REGULATORY DOMAIN-CONTAINING PROTEIN"/>
    <property type="match status" value="1"/>
</dbReference>
<dbReference type="InterPro" id="IPR050595">
    <property type="entry name" value="Bact_response_regulator"/>
</dbReference>
<evidence type="ECO:0000259" key="3">
    <source>
        <dbReference type="PROSITE" id="PS50110"/>
    </source>
</evidence>
<dbReference type="SMART" id="SM00448">
    <property type="entry name" value="REC"/>
    <property type="match status" value="1"/>
</dbReference>
<evidence type="ECO:0000313" key="4">
    <source>
        <dbReference type="EMBL" id="MFJ1267072.1"/>
    </source>
</evidence>
<dbReference type="PROSITE" id="PS50110">
    <property type="entry name" value="RESPONSE_REGULATORY"/>
    <property type="match status" value="1"/>
</dbReference>
<gene>
    <name evidence="4" type="ORF">ACD661_00715</name>
</gene>
<proteinExistence type="predicted"/>
<name>A0ABW8D308_9GAMM</name>
<evidence type="ECO:0000256" key="1">
    <source>
        <dbReference type="ARBA" id="ARBA00022553"/>
    </source>
</evidence>
<dbReference type="Proteomes" id="UP001615550">
    <property type="component" value="Unassembled WGS sequence"/>
</dbReference>
<feature type="modified residue" description="4-aspartylphosphate" evidence="2">
    <location>
        <position position="51"/>
    </location>
</feature>
<organism evidence="4 5">
    <name type="scientific">Legionella lytica</name>
    <dbReference type="NCBI Taxonomy" id="96232"/>
    <lineage>
        <taxon>Bacteria</taxon>
        <taxon>Pseudomonadati</taxon>
        <taxon>Pseudomonadota</taxon>
        <taxon>Gammaproteobacteria</taxon>
        <taxon>Legionellales</taxon>
        <taxon>Legionellaceae</taxon>
        <taxon>Legionella</taxon>
    </lineage>
</organism>
<dbReference type="SUPFAM" id="SSF52172">
    <property type="entry name" value="CheY-like"/>
    <property type="match status" value="1"/>
</dbReference>
<dbReference type="RefSeq" id="WP_400185577.1">
    <property type="nucleotide sequence ID" value="NZ_JBGORX010000001.1"/>
</dbReference>